<dbReference type="HOGENOM" id="CLU_629539_0_0_9"/>
<evidence type="ECO:0000313" key="3">
    <source>
        <dbReference type="Proteomes" id="UP000001374"/>
    </source>
</evidence>
<dbReference type="Pfam" id="PF20284">
    <property type="entry name" value="CTD8"/>
    <property type="match status" value="1"/>
</dbReference>
<evidence type="ECO:0000313" key="2">
    <source>
        <dbReference type="EMBL" id="ACO86154.1"/>
    </source>
</evidence>
<accession>C1FU09</accession>
<protein>
    <recommendedName>
        <fullName evidence="1">ABC-three component systems C-terminal domain-containing protein</fullName>
    </recommendedName>
</protein>
<reference evidence="2 3" key="1">
    <citation type="submission" date="2008-10" db="EMBL/GenBank/DDBJ databases">
        <title>Genome sequence of Clostridium botulinum A2 Kyoto.</title>
        <authorList>
            <person name="Shrivastava S."/>
            <person name="Brinkac L.M."/>
            <person name="Brown J.L."/>
            <person name="Bruce D."/>
            <person name="Detter C.C."/>
            <person name="Johnson E.A."/>
            <person name="Munk C.A."/>
            <person name="Smith L.A."/>
            <person name="Smith T.J."/>
            <person name="Sutton G."/>
            <person name="Brettin T.S."/>
        </authorList>
    </citation>
    <scope>NUCLEOTIDE SEQUENCE [LARGE SCALE GENOMIC DNA]</scope>
    <source>
        <strain evidence="3">Kyoto / Type A2</strain>
    </source>
</reference>
<name>C1FU09_CLOBJ</name>
<evidence type="ECO:0000259" key="1">
    <source>
        <dbReference type="Pfam" id="PF20284"/>
    </source>
</evidence>
<proteinExistence type="predicted"/>
<dbReference type="InterPro" id="IPR029035">
    <property type="entry name" value="DHS-like_NAD/FAD-binding_dom"/>
</dbReference>
<dbReference type="InterPro" id="IPR046912">
    <property type="entry name" value="ABC-3C_CTD8"/>
</dbReference>
<gene>
    <name evidence="2" type="ordered locus">CLM_0863</name>
</gene>
<dbReference type="SUPFAM" id="SSF52467">
    <property type="entry name" value="DHS-like NAD/FAD-binding domain"/>
    <property type="match status" value="1"/>
</dbReference>
<dbReference type="Proteomes" id="UP000001374">
    <property type="component" value="Chromosome"/>
</dbReference>
<organism evidence="2 3">
    <name type="scientific">Clostridium botulinum (strain Kyoto / Type A2)</name>
    <dbReference type="NCBI Taxonomy" id="536232"/>
    <lineage>
        <taxon>Bacteria</taxon>
        <taxon>Bacillati</taxon>
        <taxon>Bacillota</taxon>
        <taxon>Clostridia</taxon>
        <taxon>Eubacteriales</taxon>
        <taxon>Clostridiaceae</taxon>
        <taxon>Clostridium</taxon>
    </lineage>
</organism>
<dbReference type="KEGG" id="cby:CLM_0863"/>
<dbReference type="EMBL" id="CP001581">
    <property type="protein sequence ID" value="ACO86154.1"/>
    <property type="molecule type" value="Genomic_DNA"/>
</dbReference>
<dbReference type="RefSeq" id="WP_012705159.1">
    <property type="nucleotide sequence ID" value="NC_012563.1"/>
</dbReference>
<dbReference type="eggNOG" id="COG0457">
    <property type="taxonomic scope" value="Bacteria"/>
</dbReference>
<dbReference type="AlphaFoldDB" id="C1FU09"/>
<dbReference type="Pfam" id="PF13289">
    <property type="entry name" value="SIR2_2"/>
    <property type="match status" value="1"/>
</dbReference>
<sequence length="430" mass="50635">MDPNIENLKKDYLADKVVPFIGAGLSVPFKVPTWKSLIEEITEKYAVDENEFLIQAVKIKLNNFDFWAAIDLLKDFAKLDDYDIQNEIVEIIKKEQIELSDDSLHNYKDLKEMNFQVYLTTNYENLIYEHLRCKNIPILLKDINFNTQDLFDEQRIFHLHGTISNPGTIVISRKSYNELYQDEKYENLLKAVTSSKKLLFLGFSFDDQFVKQLISDHKQFFKGEHYIILDNPSDDKIRELKESYGLRTIKYDSNKIPHHESIRRILNYIKDVESNPKKKKSLKTKDKQLPIIGAQVNDLERNLEENLFYQKLKIEDIDSAFIELSSAFYIAAEIYIRELHKNGFSFEVIDAMLAKVLMKYKEKYCEVYLEYGNSKKFVKAVHDSLKNINWGRYSEFFSKGELSSEDENRGFIHILADDKSKDVWWGGKRI</sequence>
<feature type="domain" description="ABC-three component systems C-terminal" evidence="1">
    <location>
        <begin position="304"/>
        <end position="426"/>
    </location>
</feature>